<accession>A0A2P6NHM5</accession>
<organism evidence="1 2">
    <name type="scientific">Planoprotostelium fungivorum</name>
    <dbReference type="NCBI Taxonomy" id="1890364"/>
    <lineage>
        <taxon>Eukaryota</taxon>
        <taxon>Amoebozoa</taxon>
        <taxon>Evosea</taxon>
        <taxon>Variosea</taxon>
        <taxon>Cavosteliida</taxon>
        <taxon>Cavosteliaceae</taxon>
        <taxon>Planoprotostelium</taxon>
    </lineage>
</organism>
<reference evidence="1 2" key="1">
    <citation type="journal article" date="2018" name="Genome Biol. Evol.">
        <title>Multiple Roots of Fruiting Body Formation in Amoebozoa.</title>
        <authorList>
            <person name="Hillmann F."/>
            <person name="Forbes G."/>
            <person name="Novohradska S."/>
            <person name="Ferling I."/>
            <person name="Riege K."/>
            <person name="Groth M."/>
            <person name="Westermann M."/>
            <person name="Marz M."/>
            <person name="Spaller T."/>
            <person name="Winckler T."/>
            <person name="Schaap P."/>
            <person name="Glockner G."/>
        </authorList>
    </citation>
    <scope>NUCLEOTIDE SEQUENCE [LARGE SCALE GENOMIC DNA]</scope>
    <source>
        <strain evidence="1 2">Jena</strain>
    </source>
</reference>
<evidence type="ECO:0000313" key="1">
    <source>
        <dbReference type="EMBL" id="PRP83463.1"/>
    </source>
</evidence>
<proteinExistence type="predicted"/>
<comment type="caution">
    <text evidence="1">The sequence shown here is derived from an EMBL/GenBank/DDBJ whole genome shotgun (WGS) entry which is preliminary data.</text>
</comment>
<keyword evidence="2" id="KW-1185">Reference proteome</keyword>
<sequence length="232" mass="25981">MTKMTIWFLKGKFKSFPGPLGICLLIIRATTMRASQLFLVAALCLTACSAYDLPVGCNFTKGQRVFAGQDAAIYSCIQAPTISSETKSKVFNTTRNLLRSYPFRDILAKGATTPVYVSQVDIEAAFQSIAWYNTYDSDRAFSFYSRLSDLIDRLMDPNVKFRLPECFDITFYHPLIIAKKEGSRPSTGSTSNLYVKDVRTWPEFGNDTVLEQIRGLKGKTIEKLSGSTDLEP</sequence>
<protein>
    <submittedName>
        <fullName evidence="1">Uncharacterized protein</fullName>
    </submittedName>
</protein>
<dbReference type="EMBL" id="MDYQ01000082">
    <property type="protein sequence ID" value="PRP83463.1"/>
    <property type="molecule type" value="Genomic_DNA"/>
</dbReference>
<dbReference type="InParanoid" id="A0A2P6NHM5"/>
<dbReference type="OrthoDB" id="2437318at2759"/>
<evidence type="ECO:0000313" key="2">
    <source>
        <dbReference type="Proteomes" id="UP000241769"/>
    </source>
</evidence>
<dbReference type="Proteomes" id="UP000241769">
    <property type="component" value="Unassembled WGS sequence"/>
</dbReference>
<dbReference type="AlphaFoldDB" id="A0A2P6NHM5"/>
<gene>
    <name evidence="1" type="ORF">PROFUN_09236</name>
</gene>
<name>A0A2P6NHM5_9EUKA</name>